<keyword evidence="2" id="KW-0732">Signal</keyword>
<feature type="chain" id="PRO_5038529851" description="Lipoprotein" evidence="2">
    <location>
        <begin position="19"/>
        <end position="206"/>
    </location>
</feature>
<comment type="caution">
    <text evidence="3">The sequence shown here is derived from an EMBL/GenBank/DDBJ whole genome shotgun (WGS) entry which is preliminary data.</text>
</comment>
<dbReference type="EMBL" id="JYBP01000003">
    <property type="protein sequence ID" value="KJE25650.1"/>
    <property type="molecule type" value="Genomic_DNA"/>
</dbReference>
<evidence type="ECO:0000313" key="4">
    <source>
        <dbReference type="Proteomes" id="UP000032522"/>
    </source>
</evidence>
<name>A0A0D8BNE2_GEOKU</name>
<protein>
    <recommendedName>
        <fullName evidence="5">Lipoprotein</fullName>
    </recommendedName>
</protein>
<evidence type="ECO:0008006" key="5">
    <source>
        <dbReference type="Google" id="ProtNLM"/>
    </source>
</evidence>
<dbReference type="OrthoDB" id="2973259at2"/>
<evidence type="ECO:0000256" key="1">
    <source>
        <dbReference type="SAM" id="MobiDB-lite"/>
    </source>
</evidence>
<dbReference type="AlphaFoldDB" id="A0A0D8BNE2"/>
<organism evidence="3 4">
    <name type="scientific">Geobacillus kaustophilus</name>
    <dbReference type="NCBI Taxonomy" id="1462"/>
    <lineage>
        <taxon>Bacteria</taxon>
        <taxon>Bacillati</taxon>
        <taxon>Bacillota</taxon>
        <taxon>Bacilli</taxon>
        <taxon>Bacillales</taxon>
        <taxon>Anoxybacillaceae</taxon>
        <taxon>Geobacillus</taxon>
        <taxon>Geobacillus thermoleovorans group</taxon>
    </lineage>
</organism>
<dbReference type="PROSITE" id="PS51257">
    <property type="entry name" value="PROKAR_LIPOPROTEIN"/>
    <property type="match status" value="1"/>
</dbReference>
<feature type="region of interest" description="Disordered" evidence="1">
    <location>
        <begin position="25"/>
        <end position="49"/>
    </location>
</feature>
<gene>
    <name evidence="3" type="ORF">LG52_2146</name>
</gene>
<feature type="signal peptide" evidence="2">
    <location>
        <begin position="1"/>
        <end position="18"/>
    </location>
</feature>
<evidence type="ECO:0000313" key="3">
    <source>
        <dbReference type="EMBL" id="KJE25650.1"/>
    </source>
</evidence>
<dbReference type="PATRIC" id="fig|1462.6.peg.2405"/>
<dbReference type="Proteomes" id="UP000032522">
    <property type="component" value="Unassembled WGS sequence"/>
</dbReference>
<evidence type="ECO:0000256" key="2">
    <source>
        <dbReference type="SAM" id="SignalP"/>
    </source>
</evidence>
<proteinExistence type="predicted"/>
<accession>A0A0D8BNE2</accession>
<feature type="compositionally biased region" description="Basic and acidic residues" evidence="1">
    <location>
        <begin position="35"/>
        <end position="49"/>
    </location>
</feature>
<reference evidence="3 4" key="1">
    <citation type="submission" date="2015-01" db="EMBL/GenBank/DDBJ databases">
        <authorList>
            <person name="Filippidou S."/>
            <person name="Jeanneret N."/>
            <person name="Russel-Delif L."/>
            <person name="Junier T."/>
            <person name="Wunderlin T."/>
            <person name="Molina V."/>
            <person name="Johnson S.L."/>
            <person name="Davenport K.W."/>
            <person name="Chain P.S."/>
            <person name="Dorador C."/>
            <person name="Junier P."/>
        </authorList>
    </citation>
    <scope>NUCLEOTIDE SEQUENCE [LARGE SCALE GENOMIC DNA]</scope>
    <source>
        <strain evidence="3 4">Et7/4</strain>
    </source>
</reference>
<sequence length="206" mass="23939">MSKKFFHIYLMSCFLLLAACEHQHDPSPVPQHPTKQGEKEGEKSNKNEKTLTERNHLTLEEKFVPPHFLVNQFVADATSRSIQLTIHYTISEQLYHLLEQYQDYYFVIQYPEKLSRLTHVDHSNAVKGPLPTNGQLSYVITISSTWANDIPKNLIDQINHGDLRYNLLILDKERFPVHIFNDVQWYQSFDPNKGSNVISEDGDAKK</sequence>
<dbReference type="RefSeq" id="WP_044731918.1">
    <property type="nucleotide sequence ID" value="NZ_JYBP01000003.1"/>
</dbReference>